<feature type="compositionally biased region" description="Basic and acidic residues" evidence="7">
    <location>
        <begin position="65"/>
        <end position="76"/>
    </location>
</feature>
<dbReference type="InterPro" id="IPR013088">
    <property type="entry name" value="Znf_NHR/GATA"/>
</dbReference>
<evidence type="ECO:0000256" key="5">
    <source>
        <dbReference type="ARBA" id="ARBA00023163"/>
    </source>
</evidence>
<evidence type="ECO:0000256" key="6">
    <source>
        <dbReference type="PROSITE-ProRule" id="PRU00094"/>
    </source>
</evidence>
<feature type="domain" description="GATA-type" evidence="9">
    <location>
        <begin position="688"/>
        <end position="721"/>
    </location>
</feature>
<keyword evidence="11" id="KW-1185">Reference proteome</keyword>
<dbReference type="GO" id="GO:0006355">
    <property type="term" value="P:regulation of DNA-templated transcription"/>
    <property type="evidence" value="ECO:0007669"/>
    <property type="project" value="InterPro"/>
</dbReference>
<evidence type="ECO:0000259" key="8">
    <source>
        <dbReference type="PROSITE" id="PS50112"/>
    </source>
</evidence>
<dbReference type="CDD" id="cd00130">
    <property type="entry name" value="PAS"/>
    <property type="match status" value="1"/>
</dbReference>
<evidence type="ECO:0008006" key="12">
    <source>
        <dbReference type="Google" id="ProtNLM"/>
    </source>
</evidence>
<feature type="domain" description="PAS" evidence="8">
    <location>
        <begin position="330"/>
        <end position="400"/>
    </location>
</feature>
<dbReference type="PANTHER" id="PTHR47172">
    <property type="entry name" value="OS01G0976800 PROTEIN"/>
    <property type="match status" value="1"/>
</dbReference>
<dbReference type="Pfam" id="PF00320">
    <property type="entry name" value="GATA"/>
    <property type="match status" value="1"/>
</dbReference>
<dbReference type="VEuPathDB" id="FungiDB:SeMB42_g02660"/>
<dbReference type="Pfam" id="PF08447">
    <property type="entry name" value="PAS_3"/>
    <property type="match status" value="1"/>
</dbReference>
<dbReference type="SMART" id="SM00401">
    <property type="entry name" value="ZnF_GATA"/>
    <property type="match status" value="1"/>
</dbReference>
<evidence type="ECO:0000313" key="10">
    <source>
        <dbReference type="EMBL" id="TPX49266.1"/>
    </source>
</evidence>
<name>A0A507DCN0_9FUNG</name>
<accession>A0A507DCN0</accession>
<feature type="region of interest" description="Disordered" evidence="7">
    <location>
        <begin position="53"/>
        <end position="165"/>
    </location>
</feature>
<dbReference type="NCBIfam" id="TIGR00229">
    <property type="entry name" value="sensory_box"/>
    <property type="match status" value="1"/>
</dbReference>
<dbReference type="STRING" id="286115.A0A507DCN0"/>
<dbReference type="PANTHER" id="PTHR47172:SF24">
    <property type="entry name" value="GATA ZINC FINGER DOMAIN-CONTAINING PROTEIN 14-RELATED"/>
    <property type="match status" value="1"/>
</dbReference>
<dbReference type="PROSITE" id="PS50114">
    <property type="entry name" value="GATA_ZN_FINGER_2"/>
    <property type="match status" value="1"/>
</dbReference>
<dbReference type="InterPro" id="IPR013655">
    <property type="entry name" value="PAS_fold_3"/>
</dbReference>
<dbReference type="InterPro" id="IPR000014">
    <property type="entry name" value="PAS"/>
</dbReference>
<feature type="compositionally biased region" description="Low complexity" evidence="7">
    <location>
        <begin position="118"/>
        <end position="160"/>
    </location>
</feature>
<feature type="compositionally biased region" description="Basic and acidic residues" evidence="7">
    <location>
        <begin position="774"/>
        <end position="788"/>
    </location>
</feature>
<dbReference type="Gene3D" id="3.30.450.20">
    <property type="entry name" value="PAS domain"/>
    <property type="match status" value="1"/>
</dbReference>
<reference evidence="10 11" key="1">
    <citation type="journal article" date="2019" name="Sci. Rep.">
        <title>Comparative genomics of chytrid fungi reveal insights into the obligate biotrophic and pathogenic lifestyle of Synchytrium endobioticum.</title>
        <authorList>
            <person name="van de Vossenberg B.T.L.H."/>
            <person name="Warris S."/>
            <person name="Nguyen H.D.T."/>
            <person name="van Gent-Pelzer M.P.E."/>
            <person name="Joly D.L."/>
            <person name="van de Geest H.C."/>
            <person name="Bonants P.J.M."/>
            <person name="Smith D.S."/>
            <person name="Levesque C.A."/>
            <person name="van der Lee T.A.J."/>
        </authorList>
    </citation>
    <scope>NUCLEOTIDE SEQUENCE [LARGE SCALE GENOMIC DNA]</scope>
    <source>
        <strain evidence="10 11">MB42</strain>
    </source>
</reference>
<keyword evidence="5" id="KW-0804">Transcription</keyword>
<evidence type="ECO:0000256" key="4">
    <source>
        <dbReference type="ARBA" id="ARBA00023015"/>
    </source>
</evidence>
<comment type="caution">
    <text evidence="10">The sequence shown here is derived from an EMBL/GenBank/DDBJ whole genome shotgun (WGS) entry which is preliminary data.</text>
</comment>
<keyword evidence="4" id="KW-0805">Transcription regulation</keyword>
<keyword evidence="1" id="KW-0479">Metal-binding</keyword>
<feature type="region of interest" description="Disordered" evidence="7">
    <location>
        <begin position="770"/>
        <end position="797"/>
    </location>
</feature>
<proteinExistence type="predicted"/>
<dbReference type="PROSITE" id="PS50112">
    <property type="entry name" value="PAS"/>
    <property type="match status" value="1"/>
</dbReference>
<dbReference type="Gene3D" id="3.30.50.10">
    <property type="entry name" value="Erythroid Transcription Factor GATA-1, subunit A"/>
    <property type="match status" value="1"/>
</dbReference>
<evidence type="ECO:0000256" key="1">
    <source>
        <dbReference type="ARBA" id="ARBA00022723"/>
    </source>
</evidence>
<feature type="region of interest" description="Disordered" evidence="7">
    <location>
        <begin position="1069"/>
        <end position="1092"/>
    </location>
</feature>
<dbReference type="GO" id="GO:0043565">
    <property type="term" value="F:sequence-specific DNA binding"/>
    <property type="evidence" value="ECO:0007669"/>
    <property type="project" value="InterPro"/>
</dbReference>
<keyword evidence="3" id="KW-0862">Zinc</keyword>
<dbReference type="PROSITE" id="PS00344">
    <property type="entry name" value="GATA_ZN_FINGER_1"/>
    <property type="match status" value="1"/>
</dbReference>
<sequence length="1092" mass="119769">MVMEIAFICKPILGVDDIPAIWEVIYQGNNHKMDKSFFSSPNSLHPYPHAQVTVNNNAPAMPDHPFMDDGHEMDTNDHDEESRDDEAISVVASRRPYGAPLTDNAFEPMDESGGSAGGRSAYSHRLSESGHSPNNNDGPSGSTSSDSGSDSGYYGSATSSNNRLPSQHHLTHHLYDHQKDDNYNGHSSNTRNSQYFPYQRHYLHSETSVSSRPSDFTANVHCNSLPFQQLPSLQHHQLQRQPAAPFSLSMRNEHNVLWSNLDSSNADRSCNCASSDPVGNWASRSRNNYIYHSSNPTNRWAERPIVHPKGALRANFSRHVSAVLTHFTTTNEGYSRLLSEIDDYLHVINPDGVLIYNSPSVIKLLGRQSSSLDNSALEGLVHPDDYRALSERVVDSCNNDRPFAMYVRYKTAAGSYVLVEIFARPYNGVESTPPDMTHRKRQRRTTSMADATTNVVDSLALQAHNLVDWPTHREKVAYGSTHRGSRSTKVVIAVAREYKTKGTESVDAVLEFRIQNLQLRQLLTDCLVKNNVDPKTHPLLLQMSKNMSPEHLATAELSSAIDSFNDHILSNDNQMFVEDDSGFDTLMDSMADEDWDFDKIPLTMDVTQPVSTTADGAATSSSFNNGGSEGIVRSQNDDTGERESEQQQDGETAMQPKVNEPVGQPVKPNLGGCRHFSKRKRKQKYRKGHDDLNCRQCGATSSPEWRKGPKGPKTLCNACGLAYSKKRKVIMSMEQKSLEKPEAEANQRLAAAQSSSPVAANTTSVSVPMNAAIHVDDIPSSDRRDNRRPSTSPINEGFVLHPASSLYTQTPPGISVLVEQSGNAVVQKQATGLPMTLPTSLTTPLAGDQPTSIRALSSMSLVHPTDRLSLSVAGITWMISHRLSRPSTPADVISPMVAAAQQAPLQNPYMLNAATSSRIGSAKFHSVATRPSPLPDLTSTSIVANFNYNVNGSSNSMMDTRRFENSFLLPGMNTINLLSGGSDFNSFSPVPMSPTQMSTLVPGIPLPPTRSTLASMIPNSNVMMGVNSFSGVMRGLTSHAAGPAYNQQPPNLPLTIQQRILGQGQVHPETTASMPYAPHQSRLNGYTPYNQY</sequence>
<organism evidence="10 11">
    <name type="scientific">Synchytrium endobioticum</name>
    <dbReference type="NCBI Taxonomy" id="286115"/>
    <lineage>
        <taxon>Eukaryota</taxon>
        <taxon>Fungi</taxon>
        <taxon>Fungi incertae sedis</taxon>
        <taxon>Chytridiomycota</taxon>
        <taxon>Chytridiomycota incertae sedis</taxon>
        <taxon>Chytridiomycetes</taxon>
        <taxon>Synchytriales</taxon>
        <taxon>Synchytriaceae</taxon>
        <taxon>Synchytrium</taxon>
    </lineage>
</organism>
<protein>
    <recommendedName>
        <fullName evidence="12">GATA-type domain-containing protein</fullName>
    </recommendedName>
</protein>
<evidence type="ECO:0000256" key="3">
    <source>
        <dbReference type="ARBA" id="ARBA00022833"/>
    </source>
</evidence>
<keyword evidence="2 6" id="KW-0863">Zinc-finger</keyword>
<dbReference type="AlphaFoldDB" id="A0A507DCN0"/>
<feature type="compositionally biased region" description="Basic residues" evidence="7">
    <location>
        <begin position="675"/>
        <end position="687"/>
    </location>
</feature>
<dbReference type="Proteomes" id="UP000317494">
    <property type="component" value="Unassembled WGS sequence"/>
</dbReference>
<dbReference type="SUPFAM" id="SSF57716">
    <property type="entry name" value="Glucocorticoid receptor-like (DNA-binding domain)"/>
    <property type="match status" value="1"/>
</dbReference>
<dbReference type="InterPro" id="IPR000679">
    <property type="entry name" value="Znf_GATA"/>
</dbReference>
<dbReference type="SUPFAM" id="SSF55785">
    <property type="entry name" value="PYP-like sensor domain (PAS domain)"/>
    <property type="match status" value="1"/>
</dbReference>
<evidence type="ECO:0000259" key="9">
    <source>
        <dbReference type="PROSITE" id="PS50114"/>
    </source>
</evidence>
<evidence type="ECO:0000313" key="11">
    <source>
        <dbReference type="Proteomes" id="UP000317494"/>
    </source>
</evidence>
<feature type="region of interest" description="Disordered" evidence="7">
    <location>
        <begin position="612"/>
        <end position="687"/>
    </location>
</feature>
<dbReference type="EMBL" id="QEAN01000085">
    <property type="protein sequence ID" value="TPX49266.1"/>
    <property type="molecule type" value="Genomic_DNA"/>
</dbReference>
<feature type="compositionally biased region" description="Polar residues" evidence="7">
    <location>
        <begin position="1081"/>
        <end position="1092"/>
    </location>
</feature>
<feature type="compositionally biased region" description="Low complexity" evidence="7">
    <location>
        <begin position="612"/>
        <end position="622"/>
    </location>
</feature>
<gene>
    <name evidence="10" type="ORF">SeMB42_g02660</name>
</gene>
<evidence type="ECO:0000256" key="7">
    <source>
        <dbReference type="SAM" id="MobiDB-lite"/>
    </source>
</evidence>
<feature type="compositionally biased region" description="Basic and acidic residues" evidence="7">
    <location>
        <begin position="635"/>
        <end position="645"/>
    </location>
</feature>
<dbReference type="CDD" id="cd00202">
    <property type="entry name" value="ZnF_GATA"/>
    <property type="match status" value="1"/>
</dbReference>
<evidence type="ECO:0000256" key="2">
    <source>
        <dbReference type="ARBA" id="ARBA00022771"/>
    </source>
</evidence>
<dbReference type="GO" id="GO:0008270">
    <property type="term" value="F:zinc ion binding"/>
    <property type="evidence" value="ECO:0007669"/>
    <property type="project" value="UniProtKB-KW"/>
</dbReference>
<dbReference type="InterPro" id="IPR035965">
    <property type="entry name" value="PAS-like_dom_sf"/>
</dbReference>